<evidence type="ECO:0000256" key="3">
    <source>
        <dbReference type="ARBA" id="ARBA00022655"/>
    </source>
</evidence>
<comment type="similarity">
    <text evidence="1 6">Belongs to the PanB family.</text>
</comment>
<comment type="cofactor">
    <cofactor evidence="6">
        <name>Mg(2+)</name>
        <dbReference type="ChEBI" id="CHEBI:18420"/>
    </cofactor>
    <text evidence="6">Binds 1 Mg(2+) ion per subunit.</text>
</comment>
<accession>A0ABX9XH65</accession>
<dbReference type="SUPFAM" id="SSF51621">
    <property type="entry name" value="Phosphoenolpyruvate/pyruvate domain"/>
    <property type="match status" value="1"/>
</dbReference>
<dbReference type="PIRSF" id="PIRSF000388">
    <property type="entry name" value="Pantoate_hydroxy_MeTrfase"/>
    <property type="match status" value="1"/>
</dbReference>
<feature type="binding site" evidence="6">
    <location>
        <position position="110"/>
    </location>
    <ligand>
        <name>3-methyl-2-oxobutanoate</name>
        <dbReference type="ChEBI" id="CHEBI:11851"/>
    </ligand>
</feature>
<dbReference type="NCBIfam" id="NF001452">
    <property type="entry name" value="PRK00311.1"/>
    <property type="match status" value="1"/>
</dbReference>
<evidence type="ECO:0000256" key="6">
    <source>
        <dbReference type="HAMAP-Rule" id="MF_00156"/>
    </source>
</evidence>
<feature type="active site" description="Proton acceptor" evidence="6">
    <location>
        <position position="174"/>
    </location>
</feature>
<keyword evidence="8" id="KW-1185">Reference proteome</keyword>
<dbReference type="PANTHER" id="PTHR20881">
    <property type="entry name" value="3-METHYL-2-OXOBUTANOATE HYDROXYMETHYLTRANSFERASE"/>
    <property type="match status" value="1"/>
</dbReference>
<dbReference type="InterPro" id="IPR003700">
    <property type="entry name" value="Pantoate_hydroxy_MeTrfase"/>
</dbReference>
<evidence type="ECO:0000256" key="4">
    <source>
        <dbReference type="ARBA" id="ARBA00022679"/>
    </source>
</evidence>
<dbReference type="InterPro" id="IPR040442">
    <property type="entry name" value="Pyrv_kinase-like_dom_sf"/>
</dbReference>
<proteinExistence type="inferred from homology"/>
<dbReference type="EMBL" id="RKKU01000013">
    <property type="protein sequence ID" value="ROZ84024.1"/>
    <property type="molecule type" value="Genomic_DNA"/>
</dbReference>
<evidence type="ECO:0000256" key="2">
    <source>
        <dbReference type="ARBA" id="ARBA00011424"/>
    </source>
</evidence>
<evidence type="ECO:0000313" key="7">
    <source>
        <dbReference type="EMBL" id="ROZ84024.1"/>
    </source>
</evidence>
<feature type="binding site" evidence="6">
    <location>
        <position position="82"/>
    </location>
    <ligand>
        <name>3-methyl-2-oxobutanoate</name>
        <dbReference type="ChEBI" id="CHEBI:11851"/>
    </ligand>
</feature>
<comment type="function">
    <text evidence="6">Catalyzes the reversible reaction in which hydroxymethyl group from 5,10-methylenetetrahydrofolate is transferred onto alpha-ketoisovalerate to form ketopantoate.</text>
</comment>
<dbReference type="PANTHER" id="PTHR20881:SF0">
    <property type="entry name" value="3-METHYL-2-OXOBUTANOATE HYDROXYMETHYLTRANSFERASE"/>
    <property type="match status" value="1"/>
</dbReference>
<dbReference type="NCBIfam" id="TIGR00222">
    <property type="entry name" value="panB"/>
    <property type="match status" value="1"/>
</dbReference>
<protein>
    <recommendedName>
        <fullName evidence="6">3-methyl-2-oxobutanoate hydroxymethyltransferase</fullName>
        <ecNumber evidence="6">2.1.2.11</ecNumber>
    </recommendedName>
    <alternativeName>
        <fullName evidence="6">Ketopantoate hydroxymethyltransferase</fullName>
        <shortName evidence="6">KPHMT</shortName>
    </alternativeName>
</protein>
<dbReference type="Gene3D" id="3.20.20.60">
    <property type="entry name" value="Phosphoenolpyruvate-binding domains"/>
    <property type="match status" value="1"/>
</dbReference>
<evidence type="ECO:0000256" key="5">
    <source>
        <dbReference type="ARBA" id="ARBA00022723"/>
    </source>
</evidence>
<comment type="catalytic activity">
    <reaction evidence="6">
        <text>(6R)-5,10-methylene-5,6,7,8-tetrahydrofolate + 3-methyl-2-oxobutanoate + H2O = 2-dehydropantoate + (6S)-5,6,7,8-tetrahydrofolate</text>
        <dbReference type="Rhea" id="RHEA:11824"/>
        <dbReference type="ChEBI" id="CHEBI:11561"/>
        <dbReference type="ChEBI" id="CHEBI:11851"/>
        <dbReference type="ChEBI" id="CHEBI:15377"/>
        <dbReference type="ChEBI" id="CHEBI:15636"/>
        <dbReference type="ChEBI" id="CHEBI:57453"/>
        <dbReference type="EC" id="2.1.2.11"/>
    </reaction>
</comment>
<dbReference type="Proteomes" id="UP000275199">
    <property type="component" value="Unassembled WGS sequence"/>
</dbReference>
<keyword evidence="4 6" id="KW-0808">Transferase</keyword>
<sequence length="261" mass="27646">MTLHAADFIARKGKHPITMLTAYTCPVARGIEAAGVPVILVGDTVGMVEMGFESTRDVTLEHMEYHIGAVRRGARNTHIIGDLPYLTDTDPETALISAQRLIAAGASSIKLEGPKAEVIAHLVDNGIPVVGHTGLTPQTATSFKKVGNTDADAQRILDEAKLIEKAGAFMVVLEHIPYSLGGLISQSVGIPTIGIGAGPDCDGQVLVINDALGLGDYWPPFSKQYAHVSDTILKVARAFTAEVESLEFPNNIIQLTGSGNR</sequence>
<organism evidence="7 8">
    <name type="scientific">Pseudomonas neustonica</name>
    <dbReference type="NCBI Taxonomy" id="2487346"/>
    <lineage>
        <taxon>Bacteria</taxon>
        <taxon>Pseudomonadati</taxon>
        <taxon>Pseudomonadota</taxon>
        <taxon>Gammaproteobacteria</taxon>
        <taxon>Pseudomonadales</taxon>
        <taxon>Pseudomonadaceae</taxon>
        <taxon>Pseudomonas</taxon>
    </lineage>
</organism>
<evidence type="ECO:0000256" key="1">
    <source>
        <dbReference type="ARBA" id="ARBA00008676"/>
    </source>
</evidence>
<comment type="subcellular location">
    <subcellularLocation>
        <location evidence="6">Cytoplasm</location>
    </subcellularLocation>
</comment>
<dbReference type="EC" id="2.1.2.11" evidence="6"/>
<dbReference type="RefSeq" id="WP_123889738.1">
    <property type="nucleotide sequence ID" value="NZ_JBPYCX010000005.1"/>
</dbReference>
<reference evidence="7 8" key="1">
    <citation type="submission" date="2018-11" db="EMBL/GenBank/DDBJ databases">
        <authorList>
            <person name="Jang G.I."/>
            <person name="Hwang C.Y."/>
        </authorList>
    </citation>
    <scope>NUCLEOTIDE SEQUENCE [LARGE SCALE GENOMIC DNA]</scope>
    <source>
        <strain evidence="7 8">SSM26</strain>
    </source>
</reference>
<keyword evidence="3 6" id="KW-0566">Pantothenate biosynthesis</keyword>
<gene>
    <name evidence="6 7" type="primary">panB</name>
    <name evidence="7" type="ORF">EF096_11305</name>
</gene>
<feature type="binding site" evidence="6">
    <location>
        <position position="112"/>
    </location>
    <ligand>
        <name>Mg(2+)</name>
        <dbReference type="ChEBI" id="CHEBI:18420"/>
    </ligand>
</feature>
<feature type="binding site" evidence="6">
    <location>
        <position position="43"/>
    </location>
    <ligand>
        <name>Mg(2+)</name>
        <dbReference type="ChEBI" id="CHEBI:18420"/>
    </ligand>
</feature>
<feature type="binding site" evidence="6">
    <location>
        <begin position="43"/>
        <end position="44"/>
    </location>
    <ligand>
        <name>3-methyl-2-oxobutanoate</name>
        <dbReference type="ChEBI" id="CHEBI:11851"/>
    </ligand>
</feature>
<comment type="pathway">
    <text evidence="6">Cofactor biosynthesis; (R)-pantothenate biosynthesis; (R)-pantoate from 3-methyl-2-oxobutanoate: step 1/2.</text>
</comment>
<dbReference type="HAMAP" id="MF_00156">
    <property type="entry name" value="PanB"/>
    <property type="match status" value="1"/>
</dbReference>
<keyword evidence="6" id="KW-0963">Cytoplasm</keyword>
<comment type="caution">
    <text evidence="7">The sequence shown here is derived from an EMBL/GenBank/DDBJ whole genome shotgun (WGS) entry which is preliminary data.</text>
</comment>
<dbReference type="InterPro" id="IPR015813">
    <property type="entry name" value="Pyrv/PenolPyrv_kinase-like_dom"/>
</dbReference>
<dbReference type="CDD" id="cd06557">
    <property type="entry name" value="KPHMT-like"/>
    <property type="match status" value="1"/>
</dbReference>
<evidence type="ECO:0000313" key="8">
    <source>
        <dbReference type="Proteomes" id="UP000275199"/>
    </source>
</evidence>
<keyword evidence="5 6" id="KW-0479">Metal-binding</keyword>
<name>A0ABX9XH65_9PSED</name>
<keyword evidence="6" id="KW-0460">Magnesium</keyword>
<feature type="binding site" evidence="6">
    <location>
        <position position="82"/>
    </location>
    <ligand>
        <name>Mg(2+)</name>
        <dbReference type="ChEBI" id="CHEBI:18420"/>
    </ligand>
</feature>
<comment type="subunit">
    <text evidence="2 6">Homodecamer; pentamer of dimers.</text>
</comment>
<dbReference type="GO" id="GO:0003864">
    <property type="term" value="F:3-methyl-2-oxobutanoate hydroxymethyltransferase activity"/>
    <property type="evidence" value="ECO:0007669"/>
    <property type="project" value="UniProtKB-EC"/>
</dbReference>
<dbReference type="Pfam" id="PF02548">
    <property type="entry name" value="Pantoate_transf"/>
    <property type="match status" value="1"/>
</dbReference>